<sequence length="745" mass="76883">MPSRARSAASKAAVAGASSSASASTKTRQSSRVTKPTAKTTAAKTSTANAKPTKAAAPSKKRKAATASKTETDEDERQAKKARTAAPSKNKTVSDKTKAVSDKTKAAASSRKSKPASEAKSKAEKPKTAAPSKKSTAASKAKPGSDKAKTAYAVKDKAEVAEDIKAIAASEPKKARFEPKVAPIGKKINSAPTQPLEVFVFGEGSAGELGLGSTRIDGKKPIDVKRPRLNEKYLSAKDVGVVQIACGGMHSVALTRDNVILTWGVNDNGALGRDTTWSGGLRDVDASDDSDSDSEDSGLNPLESTPSAVSAVHFAPGTKFAQVVACDSATFVLTEDGQVYGWGTFRSDDGIFGFTNKIRTQMTPILISGLKNIKSLAAGANHVLALDDKGTVLAWGSGQQNQLGRRIIERNKMSSLLPQSVGLPRGKVVKIACGGYHSFALDSDGHVWGWGLNNFGEIWAESDVGEDNAIILKPVKLTTLYDWKIADIDGGVHHSVACSHAGDLLTWGRIDGYQVGFEIDSIAKDDIIFDERELPRILSNPCKHQDVPAIASVAAGTDNSFAVSRDGKVYAWGFSANYQTGLGTMDDVHTPTLVDNSAIRDKKVVAAYAGGQFSVVVCVADEATADGASKAVVSEATATTDAASSAVAPPVKATADGPSEAAATPAEAVATPAKATADDASEAVATSPKATAGDASTAVATPPKATAEGAEANTKAVEADDTVAGEAVAKADEAAAPQPNGLNGH</sequence>
<evidence type="ECO:0000259" key="5">
    <source>
        <dbReference type="Pfam" id="PF25390"/>
    </source>
</evidence>
<dbReference type="STRING" id="1330021.A0A367LR18"/>
<evidence type="ECO:0000313" key="6">
    <source>
        <dbReference type="EMBL" id="RCI16800.1"/>
    </source>
</evidence>
<dbReference type="InterPro" id="IPR058923">
    <property type="entry name" value="RCC1-like_dom"/>
</dbReference>
<feature type="compositionally biased region" description="Basic and acidic residues" evidence="4">
    <location>
        <begin position="92"/>
        <end position="105"/>
    </location>
</feature>
<keyword evidence="1" id="KW-0344">Guanine-nucleotide releasing factor</keyword>
<feature type="region of interest" description="Disordered" evidence="4">
    <location>
        <begin position="276"/>
        <end position="305"/>
    </location>
</feature>
<dbReference type="Proteomes" id="UP000253664">
    <property type="component" value="Unassembled WGS sequence"/>
</dbReference>
<feature type="compositionally biased region" description="Low complexity" evidence="4">
    <location>
        <begin position="128"/>
        <end position="142"/>
    </location>
</feature>
<proteinExistence type="predicted"/>
<reference evidence="6 7" key="1">
    <citation type="journal article" date="2015" name="BMC Genomics">
        <title>Insights from the genome of Ophiocordyceps polyrhachis-furcata to pathogenicity and host specificity in insect fungi.</title>
        <authorList>
            <person name="Wichadakul D."/>
            <person name="Kobmoo N."/>
            <person name="Ingsriswang S."/>
            <person name="Tangphatsornruang S."/>
            <person name="Chantasingh D."/>
            <person name="Luangsa-ard J.J."/>
            <person name="Eurwilaichitr L."/>
        </authorList>
    </citation>
    <scope>NUCLEOTIDE SEQUENCE [LARGE SCALE GENOMIC DNA]</scope>
    <source>
        <strain evidence="6 7">BCC 54312</strain>
    </source>
</reference>
<keyword evidence="7" id="KW-1185">Reference proteome</keyword>
<dbReference type="PROSITE" id="PS00626">
    <property type="entry name" value="RCC1_2"/>
    <property type="match status" value="2"/>
</dbReference>
<dbReference type="GO" id="GO:0005737">
    <property type="term" value="C:cytoplasm"/>
    <property type="evidence" value="ECO:0007669"/>
    <property type="project" value="TreeGrafter"/>
</dbReference>
<feature type="repeat" description="RCC1" evidence="3">
    <location>
        <begin position="445"/>
        <end position="501"/>
    </location>
</feature>
<dbReference type="PRINTS" id="PR00633">
    <property type="entry name" value="RCCNDNSATION"/>
</dbReference>
<evidence type="ECO:0000256" key="3">
    <source>
        <dbReference type="PROSITE-ProRule" id="PRU00235"/>
    </source>
</evidence>
<dbReference type="PANTHER" id="PTHR45982:SF1">
    <property type="entry name" value="REGULATOR OF CHROMOSOME CONDENSATION"/>
    <property type="match status" value="1"/>
</dbReference>
<feature type="repeat" description="RCC1" evidence="3">
    <location>
        <begin position="196"/>
        <end position="257"/>
    </location>
</feature>
<dbReference type="PANTHER" id="PTHR45982">
    <property type="entry name" value="REGULATOR OF CHROMOSOME CONDENSATION"/>
    <property type="match status" value="1"/>
</dbReference>
<dbReference type="InterPro" id="IPR009091">
    <property type="entry name" value="RCC1/BLIP-II"/>
</dbReference>
<dbReference type="AlphaFoldDB" id="A0A367LR18"/>
<feature type="repeat" description="RCC1" evidence="3">
    <location>
        <begin position="502"/>
        <end position="566"/>
    </location>
</feature>
<gene>
    <name evidence="6" type="ORF">L249_2538</name>
</gene>
<dbReference type="GO" id="GO:0005085">
    <property type="term" value="F:guanyl-nucleotide exchange factor activity"/>
    <property type="evidence" value="ECO:0007669"/>
    <property type="project" value="TreeGrafter"/>
</dbReference>
<dbReference type="PROSITE" id="PS00625">
    <property type="entry name" value="RCC1_1"/>
    <property type="match status" value="1"/>
</dbReference>
<dbReference type="Gene3D" id="2.130.10.30">
    <property type="entry name" value="Regulator of chromosome condensation 1/beta-lactamase-inhibitor protein II"/>
    <property type="match status" value="1"/>
</dbReference>
<feature type="repeat" description="RCC1" evidence="3">
    <location>
        <begin position="390"/>
        <end position="444"/>
    </location>
</feature>
<evidence type="ECO:0000256" key="2">
    <source>
        <dbReference type="ARBA" id="ARBA00022737"/>
    </source>
</evidence>
<dbReference type="InterPro" id="IPR051553">
    <property type="entry name" value="Ran_GTPase-activating"/>
</dbReference>
<evidence type="ECO:0000256" key="4">
    <source>
        <dbReference type="SAM" id="MobiDB-lite"/>
    </source>
</evidence>
<feature type="region of interest" description="Disordered" evidence="4">
    <location>
        <begin position="639"/>
        <end position="719"/>
    </location>
</feature>
<feature type="compositionally biased region" description="Basic and acidic residues" evidence="4">
    <location>
        <begin position="143"/>
        <end position="152"/>
    </location>
</feature>
<feature type="compositionally biased region" description="Basic and acidic residues" evidence="4">
    <location>
        <begin position="115"/>
        <end position="127"/>
    </location>
</feature>
<feature type="repeat" description="RCC1" evidence="3">
    <location>
        <begin position="337"/>
        <end position="389"/>
    </location>
</feature>
<accession>A0A367LR18</accession>
<organism evidence="6 7">
    <name type="scientific">Ophiocordyceps polyrhachis-furcata BCC 54312</name>
    <dbReference type="NCBI Taxonomy" id="1330021"/>
    <lineage>
        <taxon>Eukaryota</taxon>
        <taxon>Fungi</taxon>
        <taxon>Dikarya</taxon>
        <taxon>Ascomycota</taxon>
        <taxon>Pezizomycotina</taxon>
        <taxon>Sordariomycetes</taxon>
        <taxon>Hypocreomycetidae</taxon>
        <taxon>Hypocreales</taxon>
        <taxon>Ophiocordycipitaceae</taxon>
        <taxon>Ophiocordyceps</taxon>
    </lineage>
</organism>
<feature type="repeat" description="RCC1" evidence="3">
    <location>
        <begin position="567"/>
        <end position="620"/>
    </location>
</feature>
<feature type="compositionally biased region" description="Low complexity" evidence="4">
    <location>
        <begin position="639"/>
        <end position="675"/>
    </location>
</feature>
<dbReference type="PROSITE" id="PS50012">
    <property type="entry name" value="RCC1_3"/>
    <property type="match status" value="6"/>
</dbReference>
<name>A0A367LR18_9HYPO</name>
<dbReference type="SUPFAM" id="SSF50985">
    <property type="entry name" value="RCC1/BLIP-II"/>
    <property type="match status" value="1"/>
</dbReference>
<dbReference type="InterPro" id="IPR000408">
    <property type="entry name" value="Reg_chr_condens"/>
</dbReference>
<protein>
    <recommendedName>
        <fullName evidence="5">RCC1-like domain-containing protein</fullName>
    </recommendedName>
</protein>
<evidence type="ECO:0000256" key="1">
    <source>
        <dbReference type="ARBA" id="ARBA00022658"/>
    </source>
</evidence>
<feature type="compositionally biased region" description="Low complexity" evidence="4">
    <location>
        <begin position="1"/>
        <end position="58"/>
    </location>
</feature>
<evidence type="ECO:0000313" key="7">
    <source>
        <dbReference type="Proteomes" id="UP000253664"/>
    </source>
</evidence>
<keyword evidence="2" id="KW-0677">Repeat</keyword>
<dbReference type="OrthoDB" id="61110at2759"/>
<dbReference type="Pfam" id="PF25390">
    <property type="entry name" value="WD40_RLD"/>
    <property type="match status" value="1"/>
</dbReference>
<feature type="region of interest" description="Disordered" evidence="4">
    <location>
        <begin position="1"/>
        <end position="152"/>
    </location>
</feature>
<dbReference type="EMBL" id="LKCN02000001">
    <property type="protein sequence ID" value="RCI16800.1"/>
    <property type="molecule type" value="Genomic_DNA"/>
</dbReference>
<feature type="domain" description="RCC1-like" evidence="5">
    <location>
        <begin position="197"/>
        <end position="616"/>
    </location>
</feature>
<feature type="compositionally biased region" description="Acidic residues" evidence="4">
    <location>
        <begin position="286"/>
        <end position="296"/>
    </location>
</feature>
<comment type="caution">
    <text evidence="6">The sequence shown here is derived from an EMBL/GenBank/DDBJ whole genome shotgun (WGS) entry which is preliminary data.</text>
</comment>